<sequence>NLVTSDYNKKVIEIELKSNNENIMLDYSTPDIESNEKEIFKNIGNHNKRFS</sequence>
<proteinExistence type="predicted"/>
<accession>A0A9N9K7M2</accession>
<dbReference type="EMBL" id="CAJVQA010038701">
    <property type="protein sequence ID" value="CAG8811253.1"/>
    <property type="molecule type" value="Genomic_DNA"/>
</dbReference>
<reference evidence="1" key="1">
    <citation type="submission" date="2021-06" db="EMBL/GenBank/DDBJ databases">
        <authorList>
            <person name="Kallberg Y."/>
            <person name="Tangrot J."/>
            <person name="Rosling A."/>
        </authorList>
    </citation>
    <scope>NUCLEOTIDE SEQUENCE</scope>
    <source>
        <strain evidence="1">FL966</strain>
    </source>
</reference>
<organism evidence="1 2">
    <name type="scientific">Cetraspora pellucida</name>
    <dbReference type="NCBI Taxonomy" id="1433469"/>
    <lineage>
        <taxon>Eukaryota</taxon>
        <taxon>Fungi</taxon>
        <taxon>Fungi incertae sedis</taxon>
        <taxon>Mucoromycota</taxon>
        <taxon>Glomeromycotina</taxon>
        <taxon>Glomeromycetes</taxon>
        <taxon>Diversisporales</taxon>
        <taxon>Gigasporaceae</taxon>
        <taxon>Cetraspora</taxon>
    </lineage>
</organism>
<name>A0A9N9K7M2_9GLOM</name>
<keyword evidence="2" id="KW-1185">Reference proteome</keyword>
<dbReference type="AlphaFoldDB" id="A0A9N9K7M2"/>
<feature type="non-terminal residue" evidence="1">
    <location>
        <position position="1"/>
    </location>
</feature>
<comment type="caution">
    <text evidence="1">The sequence shown here is derived from an EMBL/GenBank/DDBJ whole genome shotgun (WGS) entry which is preliminary data.</text>
</comment>
<protein>
    <submittedName>
        <fullName evidence="1">704_t:CDS:1</fullName>
    </submittedName>
</protein>
<evidence type="ECO:0000313" key="1">
    <source>
        <dbReference type="EMBL" id="CAG8811253.1"/>
    </source>
</evidence>
<gene>
    <name evidence="1" type="ORF">CPELLU_LOCUS18668</name>
</gene>
<dbReference type="Proteomes" id="UP000789759">
    <property type="component" value="Unassembled WGS sequence"/>
</dbReference>
<evidence type="ECO:0000313" key="2">
    <source>
        <dbReference type="Proteomes" id="UP000789759"/>
    </source>
</evidence>